<reference evidence="3" key="1">
    <citation type="journal article" date="2019" name="Int. J. Syst. Evol. Microbiol.">
        <title>The Global Catalogue of Microorganisms (GCM) 10K type strain sequencing project: providing services to taxonomists for standard genome sequencing and annotation.</title>
        <authorList>
            <consortium name="The Broad Institute Genomics Platform"/>
            <consortium name="The Broad Institute Genome Sequencing Center for Infectious Disease"/>
            <person name="Wu L."/>
            <person name="Ma J."/>
        </authorList>
    </citation>
    <scope>NUCLEOTIDE SEQUENCE [LARGE SCALE GENOMIC DNA]</scope>
    <source>
        <strain evidence="3">JCM 16013</strain>
    </source>
</reference>
<keyword evidence="1" id="KW-1133">Transmembrane helix</keyword>
<dbReference type="Proteomes" id="UP001499854">
    <property type="component" value="Unassembled WGS sequence"/>
</dbReference>
<dbReference type="RefSeq" id="WP_344662260.1">
    <property type="nucleotide sequence ID" value="NZ_BAAAQM010000070.1"/>
</dbReference>
<evidence type="ECO:0008006" key="4">
    <source>
        <dbReference type="Google" id="ProtNLM"/>
    </source>
</evidence>
<evidence type="ECO:0000313" key="3">
    <source>
        <dbReference type="Proteomes" id="UP001499854"/>
    </source>
</evidence>
<name>A0ABP5EKG5_9ACTN</name>
<protein>
    <recommendedName>
        <fullName evidence="4">Integral membrane protein</fullName>
    </recommendedName>
</protein>
<keyword evidence="1" id="KW-0812">Transmembrane</keyword>
<keyword evidence="1" id="KW-0472">Membrane</keyword>
<dbReference type="EMBL" id="BAAAQM010000070">
    <property type="protein sequence ID" value="GAA2000917.1"/>
    <property type="molecule type" value="Genomic_DNA"/>
</dbReference>
<proteinExistence type="predicted"/>
<sequence length="97" mass="10544">MLGLVIRKLPPPLRALVLTALGGYLLWGGIRAWTGPAECNDREMPAGALCVHSDGSTSTVADMLHQQHVHGWAPFLTGMLFLGVAVYTILRPRRLRG</sequence>
<feature type="transmembrane region" description="Helical" evidence="1">
    <location>
        <begin position="12"/>
        <end position="30"/>
    </location>
</feature>
<evidence type="ECO:0000313" key="2">
    <source>
        <dbReference type="EMBL" id="GAA2000917.1"/>
    </source>
</evidence>
<comment type="caution">
    <text evidence="2">The sequence shown here is derived from an EMBL/GenBank/DDBJ whole genome shotgun (WGS) entry which is preliminary data.</text>
</comment>
<organism evidence="2 3">
    <name type="scientific">Catenulispora subtropica</name>
    <dbReference type="NCBI Taxonomy" id="450798"/>
    <lineage>
        <taxon>Bacteria</taxon>
        <taxon>Bacillati</taxon>
        <taxon>Actinomycetota</taxon>
        <taxon>Actinomycetes</taxon>
        <taxon>Catenulisporales</taxon>
        <taxon>Catenulisporaceae</taxon>
        <taxon>Catenulispora</taxon>
    </lineage>
</organism>
<accession>A0ABP5EKG5</accession>
<feature type="transmembrane region" description="Helical" evidence="1">
    <location>
        <begin position="72"/>
        <end position="90"/>
    </location>
</feature>
<evidence type="ECO:0000256" key="1">
    <source>
        <dbReference type="SAM" id="Phobius"/>
    </source>
</evidence>
<gene>
    <name evidence="2" type="ORF">GCM10009838_78180</name>
</gene>
<keyword evidence="3" id="KW-1185">Reference proteome</keyword>